<protein>
    <submittedName>
        <fullName evidence="2">Gluconate 2-dehydrogenase subunit 3 family protein</fullName>
    </submittedName>
</protein>
<evidence type="ECO:0000313" key="3">
    <source>
        <dbReference type="Proteomes" id="UP000319732"/>
    </source>
</evidence>
<evidence type="ECO:0000256" key="1">
    <source>
        <dbReference type="SAM" id="MobiDB-lite"/>
    </source>
</evidence>
<sequence length="237" mass="25516">MADKITDKPVQLDRRGALKIIATTAAAVPVLGCAPDSSTAAVGAVTPRPESELPVSPPSQPRRTPFDPDLLNPDIHWDLVLTGAELTTLKALANVIIPADAVSPGAGDLDAQDFINEWVSAPYQNNKRDLILVRGGLVWLQSEAGRRYGRRFTELSPAQVTAICDDIKWRQSAQPAYQSAAIFFEKVRDLTATAFYTTEEGMADIGYLGNKALASFEGPPLAVLRQLGLEQYADQGG</sequence>
<comment type="caution">
    <text evidence="2">The sequence shown here is derived from an EMBL/GenBank/DDBJ whole genome shotgun (WGS) entry which is preliminary data.</text>
</comment>
<gene>
    <name evidence="2" type="ORF">FKG94_26850</name>
</gene>
<dbReference type="OrthoDB" id="129242at2"/>
<evidence type="ECO:0000313" key="2">
    <source>
        <dbReference type="EMBL" id="TQV66717.1"/>
    </source>
</evidence>
<organism evidence="2 3">
    <name type="scientific">Exilibacterium tricleocarpae</name>
    <dbReference type="NCBI Taxonomy" id="2591008"/>
    <lineage>
        <taxon>Bacteria</taxon>
        <taxon>Pseudomonadati</taxon>
        <taxon>Pseudomonadota</taxon>
        <taxon>Gammaproteobacteria</taxon>
        <taxon>Cellvibrionales</taxon>
        <taxon>Cellvibrionaceae</taxon>
        <taxon>Exilibacterium</taxon>
    </lineage>
</organism>
<dbReference type="Pfam" id="PF13618">
    <property type="entry name" value="Gluconate_2-dh3"/>
    <property type="match status" value="1"/>
</dbReference>
<dbReference type="InterPro" id="IPR006311">
    <property type="entry name" value="TAT_signal"/>
</dbReference>
<dbReference type="AlphaFoldDB" id="A0A545SP42"/>
<dbReference type="EMBL" id="VHSG01000039">
    <property type="protein sequence ID" value="TQV66717.1"/>
    <property type="molecule type" value="Genomic_DNA"/>
</dbReference>
<dbReference type="PROSITE" id="PS51318">
    <property type="entry name" value="TAT"/>
    <property type="match status" value="1"/>
</dbReference>
<name>A0A545SP42_9GAMM</name>
<dbReference type="InterPro" id="IPR027056">
    <property type="entry name" value="Gluconate_2DH_su3"/>
</dbReference>
<feature type="region of interest" description="Disordered" evidence="1">
    <location>
        <begin position="39"/>
        <end position="65"/>
    </location>
</feature>
<dbReference type="RefSeq" id="WP_142930039.1">
    <property type="nucleotide sequence ID" value="NZ_ML660115.1"/>
</dbReference>
<keyword evidence="3" id="KW-1185">Reference proteome</keyword>
<accession>A0A545SP42</accession>
<dbReference type="Proteomes" id="UP000319732">
    <property type="component" value="Unassembled WGS sequence"/>
</dbReference>
<proteinExistence type="predicted"/>
<reference evidence="2 3" key="1">
    <citation type="submission" date="2019-06" db="EMBL/GenBank/DDBJ databases">
        <title>Whole genome sequence for Cellvibrionaceae sp. R142.</title>
        <authorList>
            <person name="Wang G."/>
        </authorList>
    </citation>
    <scope>NUCLEOTIDE SEQUENCE [LARGE SCALE GENOMIC DNA]</scope>
    <source>
        <strain evidence="2 3">R142</strain>
    </source>
</reference>